<reference evidence="2 3" key="1">
    <citation type="submission" date="2014-08" db="EMBL/GenBank/DDBJ databases">
        <authorList>
            <person name="den Bakker H.C."/>
        </authorList>
    </citation>
    <scope>NUCLEOTIDE SEQUENCE [LARGE SCALE GENOMIC DNA]</scope>
    <source>
        <strain evidence="2 3">DSM 18334</strain>
    </source>
</reference>
<dbReference type="Gene3D" id="3.40.50.720">
    <property type="entry name" value="NAD(P)-binding Rossmann-like Domain"/>
    <property type="match status" value="1"/>
</dbReference>
<dbReference type="AlphaFoldDB" id="A0A098M9Q7"/>
<dbReference type="PANTHER" id="PTHR43544:SF32">
    <property type="entry name" value="CHAIN DEHYDROGENASE, PUTATIVE (AFU_ORTHOLOGUE AFUA_5G01530)-RELATED"/>
    <property type="match status" value="1"/>
</dbReference>
<dbReference type="PRINTS" id="PR00081">
    <property type="entry name" value="GDHRDH"/>
</dbReference>
<dbReference type="PANTHER" id="PTHR43544">
    <property type="entry name" value="SHORT-CHAIN DEHYDROGENASE/REDUCTASE"/>
    <property type="match status" value="1"/>
</dbReference>
<dbReference type="STRING" id="268407.PWYN_07910"/>
<evidence type="ECO:0000313" key="3">
    <source>
        <dbReference type="Proteomes" id="UP000029734"/>
    </source>
</evidence>
<reference evidence="2 3" key="2">
    <citation type="submission" date="2014-10" db="EMBL/GenBank/DDBJ databases">
        <title>Comparative genomics of the Paenibacillus odorifer group.</title>
        <authorList>
            <person name="Tsai Y.-C."/>
            <person name="Martin N."/>
            <person name="Korlach J."/>
            <person name="Wiedmann M."/>
        </authorList>
    </citation>
    <scope>NUCLEOTIDE SEQUENCE [LARGE SCALE GENOMIC DNA]</scope>
    <source>
        <strain evidence="2 3">DSM 18334</strain>
    </source>
</reference>
<dbReference type="Pfam" id="PF00106">
    <property type="entry name" value="adh_short"/>
    <property type="match status" value="1"/>
</dbReference>
<sequence>MIILITGASQGLGLETVRAAVERGHQVIAGIRSPVKDNEQLRELQNTFEGKLTVIQLDVNDEEAIRKAKDAVEKQHGSIDAIINNAGILLARECSIEELDFADVEQSMLTNLYGPMKVVKHFLPLLRLSASPCIINISSEAGSFSGAYGKDYPYALSKSGLTYFSAQLRKALTPEGFVVYSVHPGWIRTSMGGEQATGDPKDPALGLVQLAEREVLPAQESWMINHKGEPMSF</sequence>
<evidence type="ECO:0000256" key="1">
    <source>
        <dbReference type="RuleBase" id="RU000363"/>
    </source>
</evidence>
<dbReference type="InterPro" id="IPR036291">
    <property type="entry name" value="NAD(P)-bd_dom_sf"/>
</dbReference>
<dbReference type="InterPro" id="IPR051468">
    <property type="entry name" value="Fungal_SecMetab_SDRs"/>
</dbReference>
<dbReference type="GO" id="GO:0019748">
    <property type="term" value="P:secondary metabolic process"/>
    <property type="evidence" value="ECO:0007669"/>
    <property type="project" value="TreeGrafter"/>
</dbReference>
<dbReference type="GO" id="GO:0016491">
    <property type="term" value="F:oxidoreductase activity"/>
    <property type="evidence" value="ECO:0007669"/>
    <property type="project" value="TreeGrafter"/>
</dbReference>
<keyword evidence="3" id="KW-1185">Reference proteome</keyword>
<protein>
    <submittedName>
        <fullName evidence="2">Short-chain dehydrogenase</fullName>
    </submittedName>
</protein>
<comment type="similarity">
    <text evidence="1">Belongs to the short-chain dehydrogenases/reductases (SDR) family.</text>
</comment>
<accession>A0A098M9Q7</accession>
<dbReference type="Proteomes" id="UP000029734">
    <property type="component" value="Unassembled WGS sequence"/>
</dbReference>
<comment type="caution">
    <text evidence="2">The sequence shown here is derived from an EMBL/GenBank/DDBJ whole genome shotgun (WGS) entry which is preliminary data.</text>
</comment>
<dbReference type="EMBL" id="JQCR01000002">
    <property type="protein sequence ID" value="KGE19284.1"/>
    <property type="molecule type" value="Genomic_DNA"/>
</dbReference>
<proteinExistence type="inferred from homology"/>
<dbReference type="eggNOG" id="COG1028">
    <property type="taxonomic scope" value="Bacteria"/>
</dbReference>
<organism evidence="2 3">
    <name type="scientific">Paenibacillus wynnii</name>
    <dbReference type="NCBI Taxonomy" id="268407"/>
    <lineage>
        <taxon>Bacteria</taxon>
        <taxon>Bacillati</taxon>
        <taxon>Bacillota</taxon>
        <taxon>Bacilli</taxon>
        <taxon>Bacillales</taxon>
        <taxon>Paenibacillaceae</taxon>
        <taxon>Paenibacillus</taxon>
    </lineage>
</organism>
<name>A0A098M9Q7_9BACL</name>
<dbReference type="OrthoDB" id="5786478at2"/>
<dbReference type="SUPFAM" id="SSF51735">
    <property type="entry name" value="NAD(P)-binding Rossmann-fold domains"/>
    <property type="match status" value="1"/>
</dbReference>
<evidence type="ECO:0000313" key="2">
    <source>
        <dbReference type="EMBL" id="KGE19284.1"/>
    </source>
</evidence>
<dbReference type="RefSeq" id="WP_036650096.1">
    <property type="nucleotide sequence ID" value="NZ_JQCR01000002.1"/>
</dbReference>
<dbReference type="PRINTS" id="PR00080">
    <property type="entry name" value="SDRFAMILY"/>
</dbReference>
<dbReference type="GO" id="GO:0005737">
    <property type="term" value="C:cytoplasm"/>
    <property type="evidence" value="ECO:0007669"/>
    <property type="project" value="TreeGrafter"/>
</dbReference>
<gene>
    <name evidence="2" type="ORF">PWYN_07910</name>
</gene>
<dbReference type="InterPro" id="IPR002347">
    <property type="entry name" value="SDR_fam"/>
</dbReference>